<dbReference type="EnsemblPlants" id="TuG1812S0000113300.01.T01">
    <property type="protein sequence ID" value="TuG1812S0000113300.01.T01.s_cds39539"/>
    <property type="gene ID" value="TuG1812S0000113300.01"/>
</dbReference>
<organism evidence="2 3">
    <name type="scientific">Triticum urartu</name>
    <name type="common">Red wild einkorn</name>
    <name type="synonym">Crithodium urartu</name>
    <dbReference type="NCBI Taxonomy" id="4572"/>
    <lineage>
        <taxon>Eukaryota</taxon>
        <taxon>Viridiplantae</taxon>
        <taxon>Streptophyta</taxon>
        <taxon>Embryophyta</taxon>
        <taxon>Tracheophyta</taxon>
        <taxon>Spermatophyta</taxon>
        <taxon>Magnoliopsida</taxon>
        <taxon>Liliopsida</taxon>
        <taxon>Poales</taxon>
        <taxon>Poaceae</taxon>
        <taxon>BOP clade</taxon>
        <taxon>Pooideae</taxon>
        <taxon>Triticodae</taxon>
        <taxon>Triticeae</taxon>
        <taxon>Triticinae</taxon>
        <taxon>Triticum</taxon>
    </lineage>
</organism>
<reference evidence="3" key="1">
    <citation type="journal article" date="2013" name="Nature">
        <title>Draft genome of the wheat A-genome progenitor Triticum urartu.</title>
        <authorList>
            <person name="Ling H.Q."/>
            <person name="Zhao S."/>
            <person name="Liu D."/>
            <person name="Wang J."/>
            <person name="Sun H."/>
            <person name="Zhang C."/>
            <person name="Fan H."/>
            <person name="Li D."/>
            <person name="Dong L."/>
            <person name="Tao Y."/>
            <person name="Gao C."/>
            <person name="Wu H."/>
            <person name="Li Y."/>
            <person name="Cui Y."/>
            <person name="Guo X."/>
            <person name="Zheng S."/>
            <person name="Wang B."/>
            <person name="Yu K."/>
            <person name="Liang Q."/>
            <person name="Yang W."/>
            <person name="Lou X."/>
            <person name="Chen J."/>
            <person name="Feng M."/>
            <person name="Jian J."/>
            <person name="Zhang X."/>
            <person name="Luo G."/>
            <person name="Jiang Y."/>
            <person name="Liu J."/>
            <person name="Wang Z."/>
            <person name="Sha Y."/>
            <person name="Zhang B."/>
            <person name="Wu H."/>
            <person name="Tang D."/>
            <person name="Shen Q."/>
            <person name="Xue P."/>
            <person name="Zou S."/>
            <person name="Wang X."/>
            <person name="Liu X."/>
            <person name="Wang F."/>
            <person name="Yang Y."/>
            <person name="An X."/>
            <person name="Dong Z."/>
            <person name="Zhang K."/>
            <person name="Zhang X."/>
            <person name="Luo M.C."/>
            <person name="Dvorak J."/>
            <person name="Tong Y."/>
            <person name="Wang J."/>
            <person name="Yang H."/>
            <person name="Li Z."/>
            <person name="Wang D."/>
            <person name="Zhang A."/>
            <person name="Wang J."/>
        </authorList>
    </citation>
    <scope>NUCLEOTIDE SEQUENCE</scope>
    <source>
        <strain evidence="3">cv. G1812</strain>
    </source>
</reference>
<evidence type="ECO:0000256" key="1">
    <source>
        <dbReference type="SAM" id="MobiDB-lite"/>
    </source>
</evidence>
<dbReference type="Gramene" id="TuG1812S0000113300.01.T01">
    <property type="protein sequence ID" value="TuG1812S0000113300.01.T01.s_cds39539"/>
    <property type="gene ID" value="TuG1812S0000113300.01"/>
</dbReference>
<feature type="compositionally biased region" description="Polar residues" evidence="1">
    <location>
        <begin position="121"/>
        <end position="133"/>
    </location>
</feature>
<proteinExistence type="predicted"/>
<protein>
    <submittedName>
        <fullName evidence="2">Uncharacterized protein</fullName>
    </submittedName>
</protein>
<dbReference type="AlphaFoldDB" id="A0A8R7R5S5"/>
<feature type="region of interest" description="Disordered" evidence="1">
    <location>
        <begin position="42"/>
        <end position="68"/>
    </location>
</feature>
<feature type="compositionally biased region" description="Low complexity" evidence="1">
    <location>
        <begin position="87"/>
        <end position="101"/>
    </location>
</feature>
<keyword evidence="3" id="KW-1185">Reference proteome</keyword>
<reference evidence="2" key="2">
    <citation type="submission" date="2022-06" db="UniProtKB">
        <authorList>
            <consortium name="EnsemblPlants"/>
        </authorList>
    </citation>
    <scope>IDENTIFICATION</scope>
</reference>
<sequence>MTAVIASRSTRRHVACSRARPAGVGGSVSTNGTPLFVLRITSESSGTTPSRGNPSISCTSSADIMSSPLTRSGRTLFTMILMSLMPSHSSSPATRSASRSAVMSGVVTSTASSAGAMAVTNPASTPTRQKPKI</sequence>
<evidence type="ECO:0000313" key="3">
    <source>
        <dbReference type="Proteomes" id="UP000015106"/>
    </source>
</evidence>
<evidence type="ECO:0000313" key="2">
    <source>
        <dbReference type="EnsemblPlants" id="TuG1812S0000113300.01.T01.s_cds39539"/>
    </source>
</evidence>
<name>A0A8R7R5S5_TRIUA</name>
<accession>A0A8R7R5S5</accession>
<dbReference type="Proteomes" id="UP000015106">
    <property type="component" value="Unassembled WGS sequence"/>
</dbReference>
<feature type="region of interest" description="Disordered" evidence="1">
    <location>
        <begin position="87"/>
        <end position="133"/>
    </location>
</feature>